<accession>A0A5D3YIP2</accession>
<evidence type="ECO:0000256" key="1">
    <source>
        <dbReference type="SAM" id="Phobius"/>
    </source>
</evidence>
<dbReference type="InterPro" id="IPR025738">
    <property type="entry name" value="BatD"/>
</dbReference>
<dbReference type="AlphaFoldDB" id="A0A5D3YIP2"/>
<keyword evidence="1" id="KW-1133">Transmembrane helix</keyword>
<reference evidence="3 4" key="1">
    <citation type="submission" date="2019-07" db="EMBL/GenBank/DDBJ databases">
        <title>Genomic Encyclopedia of Archaeal and Bacterial Type Strains, Phase II (KMG-II): from individual species to whole genera.</title>
        <authorList>
            <person name="Goeker M."/>
        </authorList>
    </citation>
    <scope>NUCLEOTIDE SEQUENCE [LARGE SCALE GENOMIC DNA]</scope>
    <source>
        <strain evidence="3 4">DSM 21935</strain>
    </source>
</reference>
<name>A0A5D3YIP2_9BACT</name>
<sequence length="590" mass="65151">MRRIGKRFGIFLFGLCLLGAIFDSAHAQSSVSVSASVSQTTIYHGERVKFSVKISGNFNDVSRPQLPEFEGVRLLSNTPSTSRSYSYVNGQSSTSYTYTYYLTAQNKGAYQIPSASITIDGNTYQTDPIDIEIIDRNKAAESGSSGQPEIFLKMEVSDQKPVTGQQIIADVILFFKDGLEVSSYQPVPGWKAEGFWKEELKNASRPQASSTVIDGVRYRKARLLQFSLFPTKAGELEISPYEIIVSVQSGRGSGNPFSSFFGSGNRRKVELSSDPLKLTVKSVPDADDSNYLGAVGFFNISRFINTNSTKVGETVELTTRIEGTGNIPLITKPEYQLPDGLEVYEPQQNSTLDRKDHKISGRKTFTDVVIARSPGSYTIPAHKVSYFNPSQNKYITTTLSEINFEVAANPDAAVASNSQQEFPVRPVTGLASWITPTSVTLVSSWWFWVGGLFPLIIFGVGYWQKSYIEKMNTDQAFARSQQATEKAHDRLQEAISRSKNGNIKEAYNMLQKALTGFISDRLNLPQAGLSNADYVDALADNNVDQNLIKNVRMLLDKCASISYAPDSSHAYLKSHVGLAESTLEKLKKVL</sequence>
<feature type="signal peptide" evidence="2">
    <location>
        <begin position="1"/>
        <end position="27"/>
    </location>
</feature>
<dbReference type="RefSeq" id="WP_148898502.1">
    <property type="nucleotide sequence ID" value="NZ_VNHY01000002.1"/>
</dbReference>
<evidence type="ECO:0000313" key="4">
    <source>
        <dbReference type="Proteomes" id="UP000324595"/>
    </source>
</evidence>
<dbReference type="EMBL" id="VNHY01000002">
    <property type="protein sequence ID" value="TYP93435.1"/>
    <property type="molecule type" value="Genomic_DNA"/>
</dbReference>
<gene>
    <name evidence="3" type="ORF">LX73_1139</name>
</gene>
<evidence type="ECO:0000313" key="3">
    <source>
        <dbReference type="EMBL" id="TYP93435.1"/>
    </source>
</evidence>
<feature type="transmembrane region" description="Helical" evidence="1">
    <location>
        <begin position="445"/>
        <end position="463"/>
    </location>
</feature>
<evidence type="ECO:0000256" key="2">
    <source>
        <dbReference type="SAM" id="SignalP"/>
    </source>
</evidence>
<dbReference type="Proteomes" id="UP000324595">
    <property type="component" value="Unassembled WGS sequence"/>
</dbReference>
<dbReference type="PANTHER" id="PTHR40940:SF2">
    <property type="entry name" value="BATD"/>
    <property type="match status" value="1"/>
</dbReference>
<feature type="chain" id="PRO_5022664581" evidence="2">
    <location>
        <begin position="28"/>
        <end position="590"/>
    </location>
</feature>
<keyword evidence="4" id="KW-1185">Reference proteome</keyword>
<dbReference type="PANTHER" id="PTHR40940">
    <property type="entry name" value="PROTEIN BATD-RELATED"/>
    <property type="match status" value="1"/>
</dbReference>
<proteinExistence type="predicted"/>
<comment type="caution">
    <text evidence="3">The sequence shown here is derived from an EMBL/GenBank/DDBJ whole genome shotgun (WGS) entry which is preliminary data.</text>
</comment>
<keyword evidence="1" id="KW-0812">Transmembrane</keyword>
<keyword evidence="1" id="KW-0472">Membrane</keyword>
<keyword evidence="2" id="KW-0732">Signal</keyword>
<protein>
    <submittedName>
        <fullName evidence="3">Oxygen tolerance</fullName>
    </submittedName>
</protein>
<dbReference type="Pfam" id="PF13584">
    <property type="entry name" value="BatD"/>
    <property type="match status" value="2"/>
</dbReference>
<organism evidence="3 4">
    <name type="scientific">Fodinibius salinus</name>
    <dbReference type="NCBI Taxonomy" id="860790"/>
    <lineage>
        <taxon>Bacteria</taxon>
        <taxon>Pseudomonadati</taxon>
        <taxon>Balneolota</taxon>
        <taxon>Balneolia</taxon>
        <taxon>Balneolales</taxon>
        <taxon>Balneolaceae</taxon>
        <taxon>Fodinibius</taxon>
    </lineage>
</organism>
<dbReference type="OrthoDB" id="2079210at2"/>